<keyword evidence="1" id="KW-1133">Transmembrane helix</keyword>
<proteinExistence type="predicted"/>
<dbReference type="EMBL" id="BARW01040229">
    <property type="protein sequence ID" value="GAJ16863.1"/>
    <property type="molecule type" value="Genomic_DNA"/>
</dbReference>
<feature type="non-terminal residue" evidence="2">
    <location>
        <position position="127"/>
    </location>
</feature>
<keyword evidence="1" id="KW-0472">Membrane</keyword>
<sequence>ADFMPFKDVPFPINIIYFLFITVVMIMEAVKNMMMIAGADLRRKLASTYEPADAGSGEILPAAFMSPEKTAKIRQIIKNQGLSDEQIDILFIAMTRPYGEDVCRDLYLRGVISKDQMYIRMRESGFT</sequence>
<comment type="caution">
    <text evidence="2">The sequence shown here is derived from an EMBL/GenBank/DDBJ whole genome shotgun (WGS) entry which is preliminary data.</text>
</comment>
<accession>X1UHB0</accession>
<evidence type="ECO:0000313" key="2">
    <source>
        <dbReference type="EMBL" id="GAJ16863.1"/>
    </source>
</evidence>
<feature type="transmembrane region" description="Helical" evidence="1">
    <location>
        <begin position="15"/>
        <end position="34"/>
    </location>
</feature>
<dbReference type="AlphaFoldDB" id="X1UHB0"/>
<protein>
    <submittedName>
        <fullName evidence="2">Uncharacterized protein</fullName>
    </submittedName>
</protein>
<feature type="non-terminal residue" evidence="2">
    <location>
        <position position="1"/>
    </location>
</feature>
<keyword evidence="1" id="KW-0812">Transmembrane</keyword>
<name>X1UHB0_9ZZZZ</name>
<reference evidence="2" key="1">
    <citation type="journal article" date="2014" name="Front. Microbiol.">
        <title>High frequency of phylogenetically diverse reductive dehalogenase-homologous genes in deep subseafloor sedimentary metagenomes.</title>
        <authorList>
            <person name="Kawai M."/>
            <person name="Futagami T."/>
            <person name="Toyoda A."/>
            <person name="Takaki Y."/>
            <person name="Nishi S."/>
            <person name="Hori S."/>
            <person name="Arai W."/>
            <person name="Tsubouchi T."/>
            <person name="Morono Y."/>
            <person name="Uchiyama I."/>
            <person name="Ito T."/>
            <person name="Fujiyama A."/>
            <person name="Inagaki F."/>
            <person name="Takami H."/>
        </authorList>
    </citation>
    <scope>NUCLEOTIDE SEQUENCE</scope>
    <source>
        <strain evidence="2">Expedition CK06-06</strain>
    </source>
</reference>
<gene>
    <name evidence="2" type="ORF">S12H4_60905</name>
</gene>
<evidence type="ECO:0000256" key="1">
    <source>
        <dbReference type="SAM" id="Phobius"/>
    </source>
</evidence>
<organism evidence="2">
    <name type="scientific">marine sediment metagenome</name>
    <dbReference type="NCBI Taxonomy" id="412755"/>
    <lineage>
        <taxon>unclassified sequences</taxon>
        <taxon>metagenomes</taxon>
        <taxon>ecological metagenomes</taxon>
    </lineage>
</organism>